<keyword evidence="4" id="KW-1185">Reference proteome</keyword>
<evidence type="ECO:0000313" key="3">
    <source>
        <dbReference type="EMBL" id="OKH94584.1"/>
    </source>
</evidence>
<evidence type="ECO:0008006" key="5">
    <source>
        <dbReference type="Google" id="ProtNLM"/>
    </source>
</evidence>
<dbReference type="EMBL" id="LFBV01000002">
    <property type="protein sequence ID" value="OKH94584.1"/>
    <property type="molecule type" value="Genomic_DNA"/>
</dbReference>
<gene>
    <name evidence="3" type="ORF">AB852_10030</name>
</gene>
<evidence type="ECO:0000256" key="1">
    <source>
        <dbReference type="SAM" id="MobiDB-lite"/>
    </source>
</evidence>
<protein>
    <recommendedName>
        <fullName evidence="5">Secreted protein</fullName>
    </recommendedName>
</protein>
<evidence type="ECO:0000313" key="4">
    <source>
        <dbReference type="Proteomes" id="UP000186455"/>
    </source>
</evidence>
<comment type="caution">
    <text evidence="3">The sequence shown here is derived from an EMBL/GenBank/DDBJ whole genome shotgun (WGS) entry which is preliminary data.</text>
</comment>
<dbReference type="InterPro" id="IPR045513">
    <property type="entry name" value="DUF6479"/>
</dbReference>
<feature type="region of interest" description="Disordered" evidence="1">
    <location>
        <begin position="43"/>
        <end position="120"/>
    </location>
</feature>
<dbReference type="Pfam" id="PF20087">
    <property type="entry name" value="DUF6479"/>
    <property type="match status" value="1"/>
</dbReference>
<feature type="transmembrane region" description="Helical" evidence="2">
    <location>
        <begin position="14"/>
        <end position="38"/>
    </location>
</feature>
<evidence type="ECO:0000256" key="2">
    <source>
        <dbReference type="SAM" id="Phobius"/>
    </source>
</evidence>
<dbReference type="Proteomes" id="UP000186455">
    <property type="component" value="Unassembled WGS sequence"/>
</dbReference>
<accession>A0A1Q4V9Q7</accession>
<keyword evidence="2" id="KW-0472">Membrane</keyword>
<reference evidence="3 4" key="1">
    <citation type="submission" date="2015-06" db="EMBL/GenBank/DDBJ databases">
        <title>Cloning and characterization of the uncialamcin biosynthetic gene cluster.</title>
        <authorList>
            <person name="Yan X."/>
            <person name="Huang T."/>
            <person name="Ge H."/>
            <person name="Shen B."/>
        </authorList>
    </citation>
    <scope>NUCLEOTIDE SEQUENCE [LARGE SCALE GENOMIC DNA]</scope>
    <source>
        <strain evidence="3 4">DCA2648</strain>
    </source>
</reference>
<keyword evidence="2" id="KW-0812">Transmembrane</keyword>
<sequence length="120" mass="12792">MTPNTVFMAAPDGALILIPLLVGAVIVGALIWIVWLGIGVRSREPGPPSADEQPHLPEGGAVHEVSERREPDELPLDKQGGLNPYQLHGNLPNKRSEDQRRRRWTPGHSGSFGGGGGGAH</sequence>
<keyword evidence="2" id="KW-1133">Transmembrane helix</keyword>
<feature type="compositionally biased region" description="Gly residues" evidence="1">
    <location>
        <begin position="110"/>
        <end position="120"/>
    </location>
</feature>
<name>A0A1Q4V9Q7_9ACTN</name>
<organism evidence="3 4">
    <name type="scientific">Streptomyces uncialis</name>
    <dbReference type="NCBI Taxonomy" id="1048205"/>
    <lineage>
        <taxon>Bacteria</taxon>
        <taxon>Bacillati</taxon>
        <taxon>Actinomycetota</taxon>
        <taxon>Actinomycetes</taxon>
        <taxon>Kitasatosporales</taxon>
        <taxon>Streptomycetaceae</taxon>
        <taxon>Streptomyces</taxon>
    </lineage>
</organism>
<dbReference type="AlphaFoldDB" id="A0A1Q4V9Q7"/>
<feature type="compositionally biased region" description="Basic and acidic residues" evidence="1">
    <location>
        <begin position="64"/>
        <end position="76"/>
    </location>
</feature>
<proteinExistence type="predicted"/>